<dbReference type="Pfam" id="PF12697">
    <property type="entry name" value="Abhydrolase_6"/>
    <property type="match status" value="1"/>
</dbReference>
<dbReference type="Gene3D" id="3.40.50.1820">
    <property type="entry name" value="alpha/beta hydrolase"/>
    <property type="match status" value="1"/>
</dbReference>
<name>A0A239AV74_9ACTN</name>
<dbReference type="EMBL" id="FZNR01000008">
    <property type="protein sequence ID" value="SNR99480.1"/>
    <property type="molecule type" value="Genomic_DNA"/>
</dbReference>
<dbReference type="InterPro" id="IPR029058">
    <property type="entry name" value="AB_hydrolase_fold"/>
</dbReference>
<sequence>MATGLRVLHGGHGDPVLLLLHGLGGTADVWNGWSALLERRWPGRWVAPDLPGHGGSAPLARYTFDDLAAAVAEVIPPDQPTFVAGHSLGGVVALALAARLPTTVRGVVGLGVKVAWSDEELQRAQALAARPRAWFPTRDEAAARYLRVAGLDGLLAIDDPAVDAGLVRQDDRWGTALDPAAFGVGRPDLPGLLAACRAPVILARGAHDPMNTDEQLAALNVTAVTLAEVGHSAHVQDPELTYTLLERLQR</sequence>
<dbReference type="InterPro" id="IPR050266">
    <property type="entry name" value="AB_hydrolase_sf"/>
</dbReference>
<keyword evidence="3" id="KW-1185">Reference proteome</keyword>
<dbReference type="InterPro" id="IPR000073">
    <property type="entry name" value="AB_hydrolase_1"/>
</dbReference>
<protein>
    <submittedName>
        <fullName evidence="2">Pimeloyl-ACP methyl ester carboxylesterase</fullName>
    </submittedName>
</protein>
<dbReference type="AlphaFoldDB" id="A0A239AV74"/>
<dbReference type="PANTHER" id="PTHR43798:SF33">
    <property type="entry name" value="HYDROLASE, PUTATIVE (AFU_ORTHOLOGUE AFUA_2G14860)-RELATED"/>
    <property type="match status" value="1"/>
</dbReference>
<dbReference type="RefSeq" id="WP_089295092.1">
    <property type="nucleotide sequence ID" value="NZ_BOMU01000050.1"/>
</dbReference>
<accession>A0A239AV74</accession>
<dbReference type="OrthoDB" id="27092at2"/>
<dbReference type="PANTHER" id="PTHR43798">
    <property type="entry name" value="MONOACYLGLYCEROL LIPASE"/>
    <property type="match status" value="1"/>
</dbReference>
<evidence type="ECO:0000313" key="2">
    <source>
        <dbReference type="EMBL" id="SNR99480.1"/>
    </source>
</evidence>
<reference evidence="2 3" key="1">
    <citation type="submission" date="2017-06" db="EMBL/GenBank/DDBJ databases">
        <authorList>
            <person name="Kim H.J."/>
            <person name="Triplett B.A."/>
        </authorList>
    </citation>
    <scope>NUCLEOTIDE SEQUENCE [LARGE SCALE GENOMIC DNA]</scope>
    <source>
        <strain evidence="2 3">DSM 43151</strain>
    </source>
</reference>
<proteinExistence type="predicted"/>
<gene>
    <name evidence="2" type="ORF">SAMN06264365_108143</name>
</gene>
<organism evidence="2 3">
    <name type="scientific">Actinoplanes regularis</name>
    <dbReference type="NCBI Taxonomy" id="52697"/>
    <lineage>
        <taxon>Bacteria</taxon>
        <taxon>Bacillati</taxon>
        <taxon>Actinomycetota</taxon>
        <taxon>Actinomycetes</taxon>
        <taxon>Micromonosporales</taxon>
        <taxon>Micromonosporaceae</taxon>
        <taxon>Actinoplanes</taxon>
    </lineage>
</organism>
<dbReference type="GO" id="GO:0003824">
    <property type="term" value="F:catalytic activity"/>
    <property type="evidence" value="ECO:0007669"/>
    <property type="project" value="UniProtKB-ARBA"/>
</dbReference>
<dbReference type="GO" id="GO:0016020">
    <property type="term" value="C:membrane"/>
    <property type="evidence" value="ECO:0007669"/>
    <property type="project" value="TreeGrafter"/>
</dbReference>
<dbReference type="SUPFAM" id="SSF53474">
    <property type="entry name" value="alpha/beta-Hydrolases"/>
    <property type="match status" value="1"/>
</dbReference>
<dbReference type="Proteomes" id="UP000198415">
    <property type="component" value="Unassembled WGS sequence"/>
</dbReference>
<evidence type="ECO:0000259" key="1">
    <source>
        <dbReference type="Pfam" id="PF12697"/>
    </source>
</evidence>
<evidence type="ECO:0000313" key="3">
    <source>
        <dbReference type="Proteomes" id="UP000198415"/>
    </source>
</evidence>
<feature type="domain" description="AB hydrolase-1" evidence="1">
    <location>
        <begin position="17"/>
        <end position="240"/>
    </location>
</feature>